<organism evidence="3 4">
    <name type="scientific">Prauserella flavalba</name>
    <dbReference type="NCBI Taxonomy" id="1477506"/>
    <lineage>
        <taxon>Bacteria</taxon>
        <taxon>Bacillati</taxon>
        <taxon>Actinomycetota</taxon>
        <taxon>Actinomycetes</taxon>
        <taxon>Pseudonocardiales</taxon>
        <taxon>Pseudonocardiaceae</taxon>
        <taxon>Prauserella</taxon>
    </lineage>
</organism>
<proteinExistence type="predicted"/>
<sequence length="106" mass="11630">MEQSWMRASDADRDRVVTTLRRHVGDGRLTLDEFSDRAASVYRARTLGEVDELLRDLPTLDPPASRTMSLRRVPMLIWLVLAALLGAALLAASGAAVMTQMMAGTC</sequence>
<dbReference type="Pfam" id="PF08044">
    <property type="entry name" value="DUF1707"/>
    <property type="match status" value="1"/>
</dbReference>
<dbReference type="AlphaFoldDB" id="A0A318LC35"/>
<dbReference type="Proteomes" id="UP000247892">
    <property type="component" value="Unassembled WGS sequence"/>
</dbReference>
<feature type="domain" description="DUF1707" evidence="2">
    <location>
        <begin position="6"/>
        <end position="58"/>
    </location>
</feature>
<name>A0A318LC35_9PSEU</name>
<dbReference type="PANTHER" id="PTHR40763">
    <property type="entry name" value="MEMBRANE PROTEIN-RELATED"/>
    <property type="match status" value="1"/>
</dbReference>
<dbReference type="EMBL" id="MASU01000026">
    <property type="protein sequence ID" value="PXY17560.1"/>
    <property type="molecule type" value="Genomic_DNA"/>
</dbReference>
<reference evidence="3 4" key="1">
    <citation type="submission" date="2016-07" db="EMBL/GenBank/DDBJ databases">
        <title>Draft genome sequence of Prauserella sp. YIM 121212, isolated from alkaline soil.</title>
        <authorList>
            <person name="Ruckert C."/>
            <person name="Albersmeier A."/>
            <person name="Jiang C.-L."/>
            <person name="Jiang Y."/>
            <person name="Kalinowski J."/>
            <person name="Schneider O."/>
            <person name="Winkler A."/>
            <person name="Zotchev S.B."/>
        </authorList>
    </citation>
    <scope>NUCLEOTIDE SEQUENCE [LARGE SCALE GENOMIC DNA]</scope>
    <source>
        <strain evidence="3 4">YIM 121212</strain>
    </source>
</reference>
<dbReference type="InterPro" id="IPR012551">
    <property type="entry name" value="DUF1707_SHOCT-like"/>
</dbReference>
<keyword evidence="1" id="KW-1133">Transmembrane helix</keyword>
<evidence type="ECO:0000313" key="3">
    <source>
        <dbReference type="EMBL" id="PXY17560.1"/>
    </source>
</evidence>
<dbReference type="OrthoDB" id="3748531at2"/>
<accession>A0A318LC35</accession>
<protein>
    <recommendedName>
        <fullName evidence="2">DUF1707 domain-containing protein</fullName>
    </recommendedName>
</protein>
<feature type="transmembrane region" description="Helical" evidence="1">
    <location>
        <begin position="76"/>
        <end position="98"/>
    </location>
</feature>
<keyword evidence="4" id="KW-1185">Reference proteome</keyword>
<evidence type="ECO:0000259" key="2">
    <source>
        <dbReference type="Pfam" id="PF08044"/>
    </source>
</evidence>
<keyword evidence="1" id="KW-0472">Membrane</keyword>
<dbReference type="PANTHER" id="PTHR40763:SF4">
    <property type="entry name" value="DUF1707 DOMAIN-CONTAINING PROTEIN"/>
    <property type="match status" value="1"/>
</dbReference>
<evidence type="ECO:0000256" key="1">
    <source>
        <dbReference type="SAM" id="Phobius"/>
    </source>
</evidence>
<evidence type="ECO:0000313" key="4">
    <source>
        <dbReference type="Proteomes" id="UP000247892"/>
    </source>
</evidence>
<comment type="caution">
    <text evidence="3">The sequence shown here is derived from an EMBL/GenBank/DDBJ whole genome shotgun (WGS) entry which is preliminary data.</text>
</comment>
<keyword evidence="1" id="KW-0812">Transmembrane</keyword>
<gene>
    <name evidence="3" type="ORF">BA062_37380</name>
</gene>